<reference evidence="6 7" key="1">
    <citation type="submission" date="2016-06" db="EMBL/GenBank/DDBJ databases">
        <title>Domibacillus iocasae genome sequencing.</title>
        <authorList>
            <person name="Verma A."/>
            <person name="Pal Y."/>
            <person name="Ojha A.K."/>
            <person name="Krishnamurthi S."/>
        </authorList>
    </citation>
    <scope>NUCLEOTIDE SEQUENCE [LARGE SCALE GENOMIC DNA]</scope>
    <source>
        <strain evidence="6 7">DSM 29979</strain>
    </source>
</reference>
<protein>
    <recommendedName>
        <fullName evidence="5">5-formyltetrahydrofolate cyclo-ligase</fullName>
        <ecNumber evidence="5">6.3.3.2</ecNumber>
    </recommendedName>
</protein>
<comment type="cofactor">
    <cofactor evidence="5">
        <name>Mg(2+)</name>
        <dbReference type="ChEBI" id="CHEBI:18420"/>
    </cofactor>
</comment>
<evidence type="ECO:0000256" key="1">
    <source>
        <dbReference type="ARBA" id="ARBA00010638"/>
    </source>
</evidence>
<dbReference type="GO" id="GO:0009396">
    <property type="term" value="P:folic acid-containing compound biosynthetic process"/>
    <property type="evidence" value="ECO:0007669"/>
    <property type="project" value="TreeGrafter"/>
</dbReference>
<dbReference type="AlphaFoldDB" id="A0A1E7DNV3"/>
<comment type="similarity">
    <text evidence="1 5">Belongs to the 5-formyltetrahydrofolate cyclo-ligase family.</text>
</comment>
<keyword evidence="6" id="KW-0436">Ligase</keyword>
<keyword evidence="3 4" id="KW-0067">ATP-binding</keyword>
<dbReference type="GO" id="GO:0046872">
    <property type="term" value="F:metal ion binding"/>
    <property type="evidence" value="ECO:0007669"/>
    <property type="project" value="UniProtKB-KW"/>
</dbReference>
<dbReference type="NCBIfam" id="TIGR02727">
    <property type="entry name" value="MTHFS_bact"/>
    <property type="match status" value="1"/>
</dbReference>
<dbReference type="GO" id="GO:0035999">
    <property type="term" value="P:tetrahydrofolate interconversion"/>
    <property type="evidence" value="ECO:0007669"/>
    <property type="project" value="TreeGrafter"/>
</dbReference>
<feature type="binding site" evidence="4">
    <location>
        <position position="49"/>
    </location>
    <ligand>
        <name>substrate</name>
    </ligand>
</feature>
<evidence type="ECO:0000256" key="4">
    <source>
        <dbReference type="PIRSR" id="PIRSR006806-1"/>
    </source>
</evidence>
<dbReference type="Gene3D" id="3.40.50.10420">
    <property type="entry name" value="NagB/RpiA/CoA transferase-like"/>
    <property type="match status" value="1"/>
</dbReference>
<evidence type="ECO:0000313" key="7">
    <source>
        <dbReference type="Proteomes" id="UP000095658"/>
    </source>
</evidence>
<dbReference type="PANTHER" id="PTHR23407">
    <property type="entry name" value="ATPASE INHIBITOR/5-FORMYLTETRAHYDROFOLATE CYCLO-LIGASE"/>
    <property type="match status" value="1"/>
</dbReference>
<feature type="binding site" evidence="4">
    <location>
        <begin position="133"/>
        <end position="141"/>
    </location>
    <ligand>
        <name>ATP</name>
        <dbReference type="ChEBI" id="CHEBI:30616"/>
    </ligand>
</feature>
<keyword evidence="5" id="KW-0460">Magnesium</keyword>
<evidence type="ECO:0000313" key="6">
    <source>
        <dbReference type="EMBL" id="OES44368.1"/>
    </source>
</evidence>
<name>A0A1E7DNV3_9BACI</name>
<accession>A0A1E7DNV3</accession>
<dbReference type="InterPro" id="IPR024185">
    <property type="entry name" value="FTHF_cligase-like_sf"/>
</dbReference>
<evidence type="ECO:0000256" key="2">
    <source>
        <dbReference type="ARBA" id="ARBA00022741"/>
    </source>
</evidence>
<evidence type="ECO:0000256" key="5">
    <source>
        <dbReference type="RuleBase" id="RU361279"/>
    </source>
</evidence>
<feature type="binding site" evidence="4">
    <location>
        <begin position="3"/>
        <end position="7"/>
    </location>
    <ligand>
        <name>ATP</name>
        <dbReference type="ChEBI" id="CHEBI:30616"/>
    </ligand>
</feature>
<feature type="binding site" evidence="4">
    <location>
        <position position="54"/>
    </location>
    <ligand>
        <name>substrate</name>
    </ligand>
</feature>
<dbReference type="SUPFAM" id="SSF100950">
    <property type="entry name" value="NagB/RpiA/CoA transferase-like"/>
    <property type="match status" value="1"/>
</dbReference>
<dbReference type="PANTHER" id="PTHR23407:SF1">
    <property type="entry name" value="5-FORMYLTETRAHYDROFOLATE CYCLO-LIGASE"/>
    <property type="match status" value="1"/>
</dbReference>
<organism evidence="6 7">
    <name type="scientific">Domibacillus iocasae</name>
    <dbReference type="NCBI Taxonomy" id="1714016"/>
    <lineage>
        <taxon>Bacteria</taxon>
        <taxon>Bacillati</taxon>
        <taxon>Bacillota</taxon>
        <taxon>Bacilli</taxon>
        <taxon>Bacillales</taxon>
        <taxon>Bacillaceae</taxon>
        <taxon>Domibacillus</taxon>
    </lineage>
</organism>
<comment type="caution">
    <text evidence="6">The sequence shown here is derived from an EMBL/GenBank/DDBJ whole genome shotgun (WGS) entry which is preliminary data.</text>
</comment>
<keyword evidence="5" id="KW-0479">Metal-binding</keyword>
<dbReference type="GO" id="GO:0005524">
    <property type="term" value="F:ATP binding"/>
    <property type="evidence" value="ECO:0007669"/>
    <property type="project" value="UniProtKB-KW"/>
</dbReference>
<dbReference type="OrthoDB" id="9801938at2"/>
<comment type="catalytic activity">
    <reaction evidence="5">
        <text>(6S)-5-formyl-5,6,7,8-tetrahydrofolate + ATP = (6R)-5,10-methenyltetrahydrofolate + ADP + phosphate</text>
        <dbReference type="Rhea" id="RHEA:10488"/>
        <dbReference type="ChEBI" id="CHEBI:30616"/>
        <dbReference type="ChEBI" id="CHEBI:43474"/>
        <dbReference type="ChEBI" id="CHEBI:57455"/>
        <dbReference type="ChEBI" id="CHEBI:57457"/>
        <dbReference type="ChEBI" id="CHEBI:456216"/>
        <dbReference type="EC" id="6.3.3.2"/>
    </reaction>
</comment>
<dbReference type="InterPro" id="IPR002698">
    <property type="entry name" value="FTHF_cligase"/>
</dbReference>
<gene>
    <name evidence="6" type="ORF">BA724_08780</name>
</gene>
<dbReference type="Pfam" id="PF01812">
    <property type="entry name" value="5-FTHF_cyc-lig"/>
    <property type="match status" value="1"/>
</dbReference>
<proteinExistence type="inferred from homology"/>
<dbReference type="EMBL" id="MAMP01000022">
    <property type="protein sequence ID" value="OES44368.1"/>
    <property type="molecule type" value="Genomic_DNA"/>
</dbReference>
<sequence>MNKKKMRETIKQQLTAMERPVYEQKSFDIAAKLYALAEWKQAKIIALTVSADFEVDTWQLIRFAWLNGKIVCVPKCSPDTKSMQFYQLERFSDLEKVYAGLYEPNPEKTTPIHSNELDLLVVPGLLFERKGFRIGFGGGYYDRFLSSYKGQTISLAFSIQLLEKLPVEKYDMPVQKIVTDKEIIIC</sequence>
<dbReference type="RefSeq" id="WP_069938967.1">
    <property type="nucleotide sequence ID" value="NZ_MAMP01000022.1"/>
</dbReference>
<keyword evidence="2 4" id="KW-0547">Nucleotide-binding</keyword>
<dbReference type="GO" id="GO:0030272">
    <property type="term" value="F:5-formyltetrahydrofolate cyclo-ligase activity"/>
    <property type="evidence" value="ECO:0007669"/>
    <property type="project" value="UniProtKB-EC"/>
</dbReference>
<dbReference type="InterPro" id="IPR037171">
    <property type="entry name" value="NagB/RpiA_transferase-like"/>
</dbReference>
<dbReference type="PIRSF" id="PIRSF006806">
    <property type="entry name" value="FTHF_cligase"/>
    <property type="match status" value="1"/>
</dbReference>
<dbReference type="STRING" id="1714016.BA724_08780"/>
<keyword evidence="7" id="KW-1185">Reference proteome</keyword>
<evidence type="ECO:0000256" key="3">
    <source>
        <dbReference type="ARBA" id="ARBA00022840"/>
    </source>
</evidence>
<dbReference type="EC" id="6.3.3.2" evidence="5"/>
<dbReference type="Proteomes" id="UP000095658">
    <property type="component" value="Unassembled WGS sequence"/>
</dbReference>